<dbReference type="GO" id="GO:0005886">
    <property type="term" value="C:plasma membrane"/>
    <property type="evidence" value="ECO:0007669"/>
    <property type="project" value="TreeGrafter"/>
</dbReference>
<proteinExistence type="inferred from homology"/>
<feature type="region of interest" description="Disordered" evidence="6">
    <location>
        <begin position="386"/>
        <end position="418"/>
    </location>
</feature>
<dbReference type="Proteomes" id="UP000886998">
    <property type="component" value="Unassembled WGS sequence"/>
</dbReference>
<organism evidence="8 9">
    <name type="scientific">Trichonephila inaurata madagascariensis</name>
    <dbReference type="NCBI Taxonomy" id="2747483"/>
    <lineage>
        <taxon>Eukaryota</taxon>
        <taxon>Metazoa</taxon>
        <taxon>Ecdysozoa</taxon>
        <taxon>Arthropoda</taxon>
        <taxon>Chelicerata</taxon>
        <taxon>Arachnida</taxon>
        <taxon>Araneae</taxon>
        <taxon>Araneomorphae</taxon>
        <taxon>Entelegynae</taxon>
        <taxon>Araneoidea</taxon>
        <taxon>Nephilidae</taxon>
        <taxon>Trichonephila</taxon>
        <taxon>Trichonephila inaurata</taxon>
    </lineage>
</organism>
<evidence type="ECO:0000256" key="2">
    <source>
        <dbReference type="ARBA" id="ARBA00010125"/>
    </source>
</evidence>
<gene>
    <name evidence="8" type="primary">Tpra1</name>
    <name evidence="8" type="ORF">TNIN_322301</name>
</gene>
<evidence type="ECO:0000256" key="4">
    <source>
        <dbReference type="ARBA" id="ARBA00022989"/>
    </source>
</evidence>
<feature type="transmembrane region" description="Helical" evidence="7">
    <location>
        <begin position="288"/>
        <end position="311"/>
    </location>
</feature>
<comment type="similarity">
    <text evidence="2">Belongs to the UPF0359 family.</text>
</comment>
<evidence type="ECO:0000313" key="8">
    <source>
        <dbReference type="EMBL" id="GFY45526.1"/>
    </source>
</evidence>
<dbReference type="AlphaFoldDB" id="A0A8X7BUM3"/>
<feature type="transmembrane region" description="Helical" evidence="7">
    <location>
        <begin position="105"/>
        <end position="130"/>
    </location>
</feature>
<dbReference type="PANTHER" id="PTHR15876:SF8">
    <property type="entry name" value="TRANSMEMBRANE PROTEIN ADIPOCYTE-ASSOCIATED 1"/>
    <property type="match status" value="1"/>
</dbReference>
<feature type="transmembrane region" description="Helical" evidence="7">
    <location>
        <begin position="67"/>
        <end position="85"/>
    </location>
</feature>
<evidence type="ECO:0000256" key="1">
    <source>
        <dbReference type="ARBA" id="ARBA00004141"/>
    </source>
</evidence>
<feature type="compositionally biased region" description="Low complexity" evidence="6">
    <location>
        <begin position="396"/>
        <end position="411"/>
    </location>
</feature>
<feature type="transmembrane region" description="Helical" evidence="7">
    <location>
        <begin position="253"/>
        <end position="276"/>
    </location>
</feature>
<evidence type="ECO:0000256" key="3">
    <source>
        <dbReference type="ARBA" id="ARBA00022692"/>
    </source>
</evidence>
<evidence type="ECO:0000313" key="9">
    <source>
        <dbReference type="Proteomes" id="UP000886998"/>
    </source>
</evidence>
<evidence type="ECO:0000256" key="7">
    <source>
        <dbReference type="SAM" id="Phobius"/>
    </source>
</evidence>
<dbReference type="OrthoDB" id="10027388at2759"/>
<keyword evidence="3 7" id="KW-0812">Transmembrane</keyword>
<dbReference type="InterPro" id="IPR018781">
    <property type="entry name" value="TPRA1/CAND2/CAND8"/>
</dbReference>
<evidence type="ECO:0000256" key="5">
    <source>
        <dbReference type="ARBA" id="ARBA00023136"/>
    </source>
</evidence>
<dbReference type="Pfam" id="PF10160">
    <property type="entry name" value="Tmemb_40"/>
    <property type="match status" value="1"/>
</dbReference>
<dbReference type="EMBL" id="BMAV01004900">
    <property type="protein sequence ID" value="GFY45526.1"/>
    <property type="molecule type" value="Genomic_DNA"/>
</dbReference>
<keyword evidence="9" id="KW-1185">Reference proteome</keyword>
<dbReference type="GO" id="GO:0004930">
    <property type="term" value="F:G protein-coupled receptor activity"/>
    <property type="evidence" value="ECO:0007669"/>
    <property type="project" value="TreeGrafter"/>
</dbReference>
<dbReference type="PANTHER" id="PTHR15876">
    <property type="entry name" value="TRANSMEMBRANE PROTEIN ADIPOCYTE-ASSOCIATED 1"/>
    <property type="match status" value="1"/>
</dbReference>
<evidence type="ECO:0000256" key="6">
    <source>
        <dbReference type="SAM" id="MobiDB-lite"/>
    </source>
</evidence>
<reference evidence="8" key="1">
    <citation type="submission" date="2020-08" db="EMBL/GenBank/DDBJ databases">
        <title>Multicomponent nature underlies the extraordinary mechanical properties of spider dragline silk.</title>
        <authorList>
            <person name="Kono N."/>
            <person name="Nakamura H."/>
            <person name="Mori M."/>
            <person name="Yoshida Y."/>
            <person name="Ohtoshi R."/>
            <person name="Malay A.D."/>
            <person name="Moran D.A.P."/>
            <person name="Tomita M."/>
            <person name="Numata K."/>
            <person name="Arakawa K."/>
        </authorList>
    </citation>
    <scope>NUCLEOTIDE SEQUENCE</scope>
</reference>
<comment type="caution">
    <text evidence="8">The sequence shown here is derived from an EMBL/GenBank/DDBJ whole genome shotgun (WGS) entry which is preliminary data.</text>
</comment>
<feature type="transmembrane region" description="Helical" evidence="7">
    <location>
        <begin position="142"/>
        <end position="162"/>
    </location>
</feature>
<sequence>MNADHGPNFLINTNTEHPVEHETFSTLQGIMDSQWSDDGNSTSAPLVEEGFCKLILYEEILNTRVRIWDLSILIPNVVFLLFMLIRCNRARLKLRATNSPIFSTFYILVALNAAVSVLRCVVAMTVNAAIPIGEITDKVLWVVVRCFLLATEISVLIFGLAFGHLDSQTSIRRILIVTTSVSLIYSGLQGALEITIPDENFCSLYKQKGLFGHGGMLFWFISSIVFSLVYLVVLILPWTRLRDRLALPSKPSFYWYILFLDLLNIFQAIGSGLLYYKQETGLCVVDVTAYVYFTIFTPLVYRTFLADFFSVSQPSIMFSYKAQVDDVVEDDNVSLPHQLSCSSLKTDSDYIYQNNSLYDSTHFDAANINPLYIHSLQSPDSFNGFEAPSMAGSINSSPAPQQQYQQVPASSNIKKPSP</sequence>
<feature type="transmembrane region" description="Helical" evidence="7">
    <location>
        <begin position="216"/>
        <end position="241"/>
    </location>
</feature>
<protein>
    <submittedName>
        <fullName evidence="8">Transmembrane protein adipocyte-associated 1</fullName>
    </submittedName>
</protein>
<name>A0A8X7BUM3_9ARAC</name>
<comment type="subcellular location">
    <subcellularLocation>
        <location evidence="1">Membrane</location>
        <topology evidence="1">Multi-pass membrane protein</topology>
    </subcellularLocation>
</comment>
<accession>A0A8X7BUM3</accession>
<keyword evidence="5 7" id="KW-0472">Membrane</keyword>
<keyword evidence="4 7" id="KW-1133">Transmembrane helix</keyword>